<feature type="transmembrane region" description="Helical" evidence="1">
    <location>
        <begin position="39"/>
        <end position="59"/>
    </location>
</feature>
<dbReference type="Proteomes" id="UP000826195">
    <property type="component" value="Unassembled WGS sequence"/>
</dbReference>
<reference evidence="2 3" key="1">
    <citation type="journal article" date="2021" name="J. Hered.">
        <title>A chromosome-level genome assembly of the parasitoid wasp, Cotesia glomerata (Hymenoptera: Braconidae).</title>
        <authorList>
            <person name="Pinto B.J."/>
            <person name="Weis J.J."/>
            <person name="Gamble T."/>
            <person name="Ode P.J."/>
            <person name="Paul R."/>
            <person name="Zaspel J.M."/>
        </authorList>
    </citation>
    <scope>NUCLEOTIDE SEQUENCE [LARGE SCALE GENOMIC DNA]</scope>
    <source>
        <strain evidence="2">CgM1</strain>
    </source>
</reference>
<comment type="caution">
    <text evidence="2">The sequence shown here is derived from an EMBL/GenBank/DDBJ whole genome shotgun (WGS) entry which is preliminary data.</text>
</comment>
<name>A0AAV7HMG5_COTGL</name>
<keyword evidence="3" id="KW-1185">Reference proteome</keyword>
<proteinExistence type="predicted"/>
<keyword evidence="1" id="KW-0812">Transmembrane</keyword>
<gene>
    <name evidence="2" type="ORF">KQX54_020996</name>
</gene>
<dbReference type="AlphaFoldDB" id="A0AAV7HMG5"/>
<sequence length="75" mass="9060">MLDCSERPGQRRIVEYSTPVRQRRFIAEIEWISFRLMEIAEAIVGLVIHWIIIPVERWINRTSFPRARKEHRNGE</sequence>
<keyword evidence="1" id="KW-1133">Transmembrane helix</keyword>
<keyword evidence="1" id="KW-0472">Membrane</keyword>
<protein>
    <submittedName>
        <fullName evidence="2">Uncharacterized protein</fullName>
    </submittedName>
</protein>
<evidence type="ECO:0000313" key="2">
    <source>
        <dbReference type="EMBL" id="KAH0541080.1"/>
    </source>
</evidence>
<evidence type="ECO:0000256" key="1">
    <source>
        <dbReference type="SAM" id="Phobius"/>
    </source>
</evidence>
<evidence type="ECO:0000313" key="3">
    <source>
        <dbReference type="Proteomes" id="UP000826195"/>
    </source>
</evidence>
<accession>A0AAV7HMG5</accession>
<organism evidence="2 3">
    <name type="scientific">Cotesia glomerata</name>
    <name type="common">Lepidopteran parasitic wasp</name>
    <name type="synonym">Apanteles glomeratus</name>
    <dbReference type="NCBI Taxonomy" id="32391"/>
    <lineage>
        <taxon>Eukaryota</taxon>
        <taxon>Metazoa</taxon>
        <taxon>Ecdysozoa</taxon>
        <taxon>Arthropoda</taxon>
        <taxon>Hexapoda</taxon>
        <taxon>Insecta</taxon>
        <taxon>Pterygota</taxon>
        <taxon>Neoptera</taxon>
        <taxon>Endopterygota</taxon>
        <taxon>Hymenoptera</taxon>
        <taxon>Apocrita</taxon>
        <taxon>Ichneumonoidea</taxon>
        <taxon>Braconidae</taxon>
        <taxon>Microgastrinae</taxon>
        <taxon>Cotesia</taxon>
    </lineage>
</organism>
<dbReference type="EMBL" id="JAHXZJ010002609">
    <property type="protein sequence ID" value="KAH0541080.1"/>
    <property type="molecule type" value="Genomic_DNA"/>
</dbReference>